<reference evidence="9" key="1">
    <citation type="submission" date="2020-05" db="EMBL/GenBank/DDBJ databases">
        <title>Mycena genomes resolve the evolution of fungal bioluminescence.</title>
        <authorList>
            <person name="Tsai I.J."/>
        </authorList>
    </citation>
    <scope>NUCLEOTIDE SEQUENCE</scope>
    <source>
        <strain evidence="9">110903Hualien_Pintung</strain>
    </source>
</reference>
<protein>
    <submittedName>
        <fullName evidence="9">Exodeoxyribonuclease 1</fullName>
    </submittedName>
</protein>
<dbReference type="AlphaFoldDB" id="A0A8H6WD27"/>
<feature type="domain" description="XPG N-terminal" evidence="8">
    <location>
        <begin position="1"/>
        <end position="99"/>
    </location>
</feature>
<evidence type="ECO:0000256" key="1">
    <source>
        <dbReference type="ARBA" id="ARBA00004123"/>
    </source>
</evidence>
<keyword evidence="3" id="KW-0227">DNA damage</keyword>
<gene>
    <name evidence="9" type="ORF">HMN09_00495500</name>
</gene>
<dbReference type="FunFam" id="3.40.50.1010:FF:000002">
    <property type="entry name" value="Exonuclease 1, putative"/>
    <property type="match status" value="1"/>
</dbReference>
<feature type="domain" description="XPG-I" evidence="7">
    <location>
        <begin position="138"/>
        <end position="207"/>
    </location>
</feature>
<dbReference type="SUPFAM" id="SSF88723">
    <property type="entry name" value="PIN domain-like"/>
    <property type="match status" value="1"/>
</dbReference>
<dbReference type="InterPro" id="IPR029060">
    <property type="entry name" value="PIN-like_dom_sf"/>
</dbReference>
<evidence type="ECO:0000313" key="9">
    <source>
        <dbReference type="EMBL" id="KAF7313397.1"/>
    </source>
</evidence>
<dbReference type="EMBL" id="JACAZE010000006">
    <property type="protein sequence ID" value="KAF7313397.1"/>
    <property type="molecule type" value="Genomic_DNA"/>
</dbReference>
<dbReference type="SMART" id="SM00484">
    <property type="entry name" value="XPGI"/>
    <property type="match status" value="1"/>
</dbReference>
<dbReference type="Gene3D" id="1.10.150.20">
    <property type="entry name" value="5' to 3' exonuclease, C-terminal subdomain"/>
    <property type="match status" value="1"/>
</dbReference>
<dbReference type="PANTHER" id="PTHR11081:SF65">
    <property type="entry name" value="DNA DAMAGE-INDUCIBLE PROTEIN DIN7-RELATED"/>
    <property type="match status" value="1"/>
</dbReference>
<dbReference type="InterPro" id="IPR044752">
    <property type="entry name" value="PIN-like_EXO1"/>
</dbReference>
<dbReference type="GO" id="GO:0017108">
    <property type="term" value="F:5'-flap endonuclease activity"/>
    <property type="evidence" value="ECO:0007669"/>
    <property type="project" value="TreeGrafter"/>
</dbReference>
<evidence type="ECO:0000259" key="8">
    <source>
        <dbReference type="SMART" id="SM00485"/>
    </source>
</evidence>
<proteinExistence type="predicted"/>
<keyword evidence="10" id="KW-1185">Reference proteome</keyword>
<keyword evidence="4" id="KW-0378">Hydrolase</keyword>
<dbReference type="SMART" id="SM00485">
    <property type="entry name" value="XPGN"/>
    <property type="match status" value="1"/>
</dbReference>
<dbReference type="GO" id="GO:0006281">
    <property type="term" value="P:DNA repair"/>
    <property type="evidence" value="ECO:0007669"/>
    <property type="project" value="UniProtKB-KW"/>
</dbReference>
<dbReference type="CDD" id="cd09857">
    <property type="entry name" value="PIN_EXO1"/>
    <property type="match status" value="1"/>
</dbReference>
<evidence type="ECO:0000256" key="3">
    <source>
        <dbReference type="ARBA" id="ARBA00022763"/>
    </source>
</evidence>
<sequence>MGIPGLLSALKSISTRRHLSEFAGQTLGVDAYDWLHRGSIRCAFQLATGKETTKYVKYAMHHVRLLRGFGLKPYVVFDGGPLLAKKRVEGDRQARRAKHLALANLLAAQGKMSQAASHYINSVDVSPQMAKQFIKALKAEDVPYIVAPYEADAQLAYLEAQGIISGVITEDSDLLVFGCRNMLYKMNASNATVEYISRADFPRVTIDGISLSDFSLAQFRTMAILRGCDYLPKLPGIEFSTVLSLLHQRRGVEQIIRLLALERYVPQDYLNNFRLAEKCFLHQRVYDPVTERLVHLTEPDGQLDEADNAYVGPDMDPALAKRIAIGDADPISFEPMVDICPSFVPLVRKRLPSAVKGGVRFAGTRGRC</sequence>
<evidence type="ECO:0000256" key="5">
    <source>
        <dbReference type="ARBA" id="ARBA00023204"/>
    </source>
</evidence>
<evidence type="ECO:0000256" key="6">
    <source>
        <dbReference type="ARBA" id="ARBA00023242"/>
    </source>
</evidence>
<dbReference type="InterPro" id="IPR036279">
    <property type="entry name" value="5-3_exonuclease_C_sf"/>
</dbReference>
<keyword evidence="6" id="KW-0539">Nucleus</keyword>
<dbReference type="GO" id="GO:0046872">
    <property type="term" value="F:metal ion binding"/>
    <property type="evidence" value="ECO:0007669"/>
    <property type="project" value="InterPro"/>
</dbReference>
<dbReference type="InterPro" id="IPR006084">
    <property type="entry name" value="XPG/Rad2"/>
</dbReference>
<dbReference type="Gene3D" id="3.40.50.1010">
    <property type="entry name" value="5'-nuclease"/>
    <property type="match status" value="1"/>
</dbReference>
<comment type="caution">
    <text evidence="9">The sequence shown here is derived from an EMBL/GenBank/DDBJ whole genome shotgun (WGS) entry which is preliminary data.</text>
</comment>
<dbReference type="InterPro" id="IPR006086">
    <property type="entry name" value="XPG-I_dom"/>
</dbReference>
<dbReference type="GO" id="GO:0005634">
    <property type="term" value="C:nucleus"/>
    <property type="evidence" value="ECO:0007669"/>
    <property type="project" value="UniProtKB-SubCell"/>
</dbReference>
<dbReference type="OrthoDB" id="26491at2759"/>
<evidence type="ECO:0000259" key="7">
    <source>
        <dbReference type="SMART" id="SM00484"/>
    </source>
</evidence>
<evidence type="ECO:0000256" key="4">
    <source>
        <dbReference type="ARBA" id="ARBA00022801"/>
    </source>
</evidence>
<comment type="subcellular location">
    <subcellularLocation>
        <location evidence="1">Nucleus</location>
    </subcellularLocation>
</comment>
<accession>A0A8H6WD27</accession>
<dbReference type="Pfam" id="PF00752">
    <property type="entry name" value="XPG_N"/>
    <property type="match status" value="1"/>
</dbReference>
<keyword evidence="5" id="KW-0234">DNA repair</keyword>
<dbReference type="PANTHER" id="PTHR11081">
    <property type="entry name" value="FLAP ENDONUCLEASE FAMILY MEMBER"/>
    <property type="match status" value="1"/>
</dbReference>
<evidence type="ECO:0000256" key="2">
    <source>
        <dbReference type="ARBA" id="ARBA00022722"/>
    </source>
</evidence>
<dbReference type="InterPro" id="IPR006085">
    <property type="entry name" value="XPG_DNA_repair_N"/>
</dbReference>
<name>A0A8H6WD27_MYCCL</name>
<dbReference type="SUPFAM" id="SSF47807">
    <property type="entry name" value="5' to 3' exonuclease, C-terminal subdomain"/>
    <property type="match status" value="1"/>
</dbReference>
<keyword evidence="2" id="KW-0540">Nuclease</keyword>
<dbReference type="Pfam" id="PF00867">
    <property type="entry name" value="XPG_I"/>
    <property type="match status" value="1"/>
</dbReference>
<evidence type="ECO:0000313" key="10">
    <source>
        <dbReference type="Proteomes" id="UP000613580"/>
    </source>
</evidence>
<organism evidence="9 10">
    <name type="scientific">Mycena chlorophos</name>
    <name type="common">Agaric fungus</name>
    <name type="synonym">Agaricus chlorophos</name>
    <dbReference type="NCBI Taxonomy" id="658473"/>
    <lineage>
        <taxon>Eukaryota</taxon>
        <taxon>Fungi</taxon>
        <taxon>Dikarya</taxon>
        <taxon>Basidiomycota</taxon>
        <taxon>Agaricomycotina</taxon>
        <taxon>Agaricomycetes</taxon>
        <taxon>Agaricomycetidae</taxon>
        <taxon>Agaricales</taxon>
        <taxon>Marasmiineae</taxon>
        <taxon>Mycenaceae</taxon>
        <taxon>Mycena</taxon>
    </lineage>
</organism>
<dbReference type="PRINTS" id="PR00853">
    <property type="entry name" value="XPGRADSUPER"/>
</dbReference>
<dbReference type="Proteomes" id="UP000613580">
    <property type="component" value="Unassembled WGS sequence"/>
</dbReference>